<proteinExistence type="predicted"/>
<gene>
    <name evidence="1" type="ORF">TH66_13050</name>
    <name evidence="2" type="ORF">TR74_16115</name>
</gene>
<accession>A0A132NDI4</accession>
<name>A0A132NDI4_9ACTN</name>
<dbReference type="Proteomes" id="UP000070598">
    <property type="component" value="Unassembled WGS sequence"/>
</dbReference>
<dbReference type="Proteomes" id="UP000070659">
    <property type="component" value="Unassembled WGS sequence"/>
</dbReference>
<reference evidence="3" key="2">
    <citation type="submission" date="2015-02" db="EMBL/GenBank/DDBJ databases">
        <title>Physiological reanalysis, assessment of diazotrophy, and genome sequences of multiple isolates of Streptomyces thermoautotrophicus.</title>
        <authorList>
            <person name="MacKellar D.C."/>
            <person name="Lieber L."/>
            <person name="Norman J."/>
            <person name="Bolger A."/>
            <person name="Tobin C."/>
            <person name="Murray J.W."/>
            <person name="Friesen M."/>
            <person name="Prell J."/>
        </authorList>
    </citation>
    <scope>NUCLEOTIDE SEQUENCE [LARGE SCALE GENOMIC DNA]</scope>
    <source>
        <strain evidence="3">UBT1</strain>
    </source>
</reference>
<dbReference type="RefSeq" id="WP_067070411.1">
    <property type="nucleotide sequence ID" value="NZ_JYIJ01000017.1"/>
</dbReference>
<sequence length="132" mass="14197">MPDLENPLDLGDAGRAFYAEVTAKYELNVDELRILAAAAKTLDELAALEAMVKEHGVVAKGSRGQLRVSPAIEAIREHRALFLRLVGALALPQDDGSTLATGTVSRARRAAEARWRNHRAAKATARAHFGTA</sequence>
<evidence type="ECO:0008006" key="5">
    <source>
        <dbReference type="Google" id="ProtNLM"/>
    </source>
</evidence>
<protein>
    <recommendedName>
        <fullName evidence="5">Terminase small subunit</fullName>
    </recommendedName>
</protein>
<evidence type="ECO:0000313" key="1">
    <source>
        <dbReference type="EMBL" id="KWX03720.1"/>
    </source>
</evidence>
<dbReference type="PATRIC" id="fig|1469144.8.peg.3176"/>
<organism evidence="2 3">
    <name type="scientific">Carbonactinospora thermoautotrophica</name>
    <dbReference type="NCBI Taxonomy" id="1469144"/>
    <lineage>
        <taxon>Bacteria</taxon>
        <taxon>Bacillati</taxon>
        <taxon>Actinomycetota</taxon>
        <taxon>Actinomycetes</taxon>
        <taxon>Kitasatosporales</taxon>
        <taxon>Carbonactinosporaceae</taxon>
        <taxon>Carbonactinospora</taxon>
    </lineage>
</organism>
<dbReference type="AlphaFoldDB" id="A0A132NDI4"/>
<reference evidence="2 4" key="1">
    <citation type="submission" date="2015-02" db="EMBL/GenBank/DDBJ databases">
        <title>Physiological reanalysis, assessment of diazotrophy, and genome sequences of multiple isolates of Streptomyces thermoautotrophicus.</title>
        <authorList>
            <person name="MacKellar D.C."/>
            <person name="Lieber L."/>
            <person name="Norman J."/>
            <person name="Bolger A."/>
            <person name="Tobin C."/>
            <person name="Murray J.W."/>
            <person name="Prell J."/>
        </authorList>
    </citation>
    <scope>NUCLEOTIDE SEQUENCE [LARGE SCALE GENOMIC DNA]</scope>
    <source>
        <strain evidence="2 4">UBT1</strain>
    </source>
</reference>
<evidence type="ECO:0000313" key="2">
    <source>
        <dbReference type="EMBL" id="KWX08178.1"/>
    </source>
</evidence>
<dbReference type="EMBL" id="JYIK01001004">
    <property type="protein sequence ID" value="KWX08178.1"/>
    <property type="molecule type" value="Genomic_DNA"/>
</dbReference>
<evidence type="ECO:0000313" key="3">
    <source>
        <dbReference type="Proteomes" id="UP000070598"/>
    </source>
</evidence>
<comment type="caution">
    <text evidence="2">The sequence shown here is derived from an EMBL/GenBank/DDBJ whole genome shotgun (WGS) entry which is preliminary data.</text>
</comment>
<dbReference type="EMBL" id="JYIJ01000017">
    <property type="protein sequence ID" value="KWX03720.1"/>
    <property type="molecule type" value="Genomic_DNA"/>
</dbReference>
<evidence type="ECO:0000313" key="4">
    <source>
        <dbReference type="Proteomes" id="UP000070659"/>
    </source>
</evidence>